<evidence type="ECO:0000256" key="1">
    <source>
        <dbReference type="ARBA" id="ARBA00022614"/>
    </source>
</evidence>
<accession>A0A9N8EZU8</accession>
<dbReference type="PANTHER" id="PTHR48064:SF6">
    <property type="entry name" value="RECEPTOR-LIKE PROTEIN KINASE 2"/>
    <property type="match status" value="1"/>
</dbReference>
<dbReference type="InterPro" id="IPR032675">
    <property type="entry name" value="LRR_dom_sf"/>
</dbReference>
<proteinExistence type="predicted"/>
<dbReference type="Pfam" id="PF00560">
    <property type="entry name" value="LRR_1"/>
    <property type="match status" value="1"/>
</dbReference>
<protein>
    <submittedName>
        <fullName evidence="4">Leucine Rich Repeat</fullName>
    </submittedName>
</protein>
<dbReference type="InterPro" id="IPR003591">
    <property type="entry name" value="Leu-rich_rpt_typical-subtyp"/>
</dbReference>
<comment type="caution">
    <text evidence="4">The sequence shown here is derived from an EMBL/GenBank/DDBJ whole genome shotgun (WGS) entry which is preliminary data.</text>
</comment>
<sequence length="284" mass="31716">MYGRRCEGKQKGLRNAAKIVGFVLFLLVVGTVAYVVAKQISSKYQAPSSYPSQAPTLKPLPPQVQAYAWMREDSSNDPGKKTPQAQALEWFLEDPYFETYSDVRIRQRLSMATFYFATGEWRQHTGWANWTLHECGWFSKKATGACDDMDQMIHLALSDNDLEGTIPPELFWLTNLQTVNLFGNRIDGVIPSEFGLLTDLTSIDLSGNSFTGVIPGSLSQLESLTELYLESNQLTGHIPAWLGSMSLEYLRLKGNKFRGIIPDAVCPIQSFSIDCTAEIFGCDC</sequence>
<dbReference type="EMBL" id="CAICTM010002743">
    <property type="protein sequence ID" value="CAB9530102.1"/>
    <property type="molecule type" value="Genomic_DNA"/>
</dbReference>
<dbReference type="SMART" id="SM00369">
    <property type="entry name" value="LRR_TYP"/>
    <property type="match status" value="3"/>
</dbReference>
<dbReference type="InterPro" id="IPR053038">
    <property type="entry name" value="RLP_Defense"/>
</dbReference>
<dbReference type="Gene3D" id="3.80.10.10">
    <property type="entry name" value="Ribonuclease Inhibitor"/>
    <property type="match status" value="1"/>
</dbReference>
<evidence type="ECO:0000313" key="4">
    <source>
        <dbReference type="EMBL" id="CAB9530102.1"/>
    </source>
</evidence>
<evidence type="ECO:0000313" key="5">
    <source>
        <dbReference type="Proteomes" id="UP001153069"/>
    </source>
</evidence>
<organism evidence="4 5">
    <name type="scientific">Seminavis robusta</name>
    <dbReference type="NCBI Taxonomy" id="568900"/>
    <lineage>
        <taxon>Eukaryota</taxon>
        <taxon>Sar</taxon>
        <taxon>Stramenopiles</taxon>
        <taxon>Ochrophyta</taxon>
        <taxon>Bacillariophyta</taxon>
        <taxon>Bacillariophyceae</taxon>
        <taxon>Bacillariophycidae</taxon>
        <taxon>Naviculales</taxon>
        <taxon>Naviculaceae</taxon>
        <taxon>Seminavis</taxon>
    </lineage>
</organism>
<dbReference type="SUPFAM" id="SSF52058">
    <property type="entry name" value="L domain-like"/>
    <property type="match status" value="1"/>
</dbReference>
<dbReference type="FunFam" id="3.80.10.10:FF:000041">
    <property type="entry name" value="LRR receptor-like serine/threonine-protein kinase ERECTA"/>
    <property type="match status" value="1"/>
</dbReference>
<feature type="transmembrane region" description="Helical" evidence="3">
    <location>
        <begin position="20"/>
        <end position="37"/>
    </location>
</feature>
<evidence type="ECO:0000256" key="3">
    <source>
        <dbReference type="SAM" id="Phobius"/>
    </source>
</evidence>
<keyword evidence="1" id="KW-0433">Leucine-rich repeat</keyword>
<keyword evidence="2" id="KW-0677">Repeat</keyword>
<gene>
    <name evidence="4" type="ORF">SEMRO_2745_G336080.1</name>
</gene>
<keyword evidence="3" id="KW-0812">Transmembrane</keyword>
<keyword evidence="5" id="KW-1185">Reference proteome</keyword>
<reference evidence="4" key="1">
    <citation type="submission" date="2020-06" db="EMBL/GenBank/DDBJ databases">
        <authorList>
            <consortium name="Plant Systems Biology data submission"/>
        </authorList>
    </citation>
    <scope>NUCLEOTIDE SEQUENCE</scope>
    <source>
        <strain evidence="4">D6</strain>
    </source>
</reference>
<dbReference type="PANTHER" id="PTHR48064">
    <property type="entry name" value="OS01G0750400 PROTEIN"/>
    <property type="match status" value="1"/>
</dbReference>
<dbReference type="Proteomes" id="UP001153069">
    <property type="component" value="Unassembled WGS sequence"/>
</dbReference>
<name>A0A9N8EZU8_9STRA</name>
<keyword evidence="3" id="KW-0472">Membrane</keyword>
<keyword evidence="3" id="KW-1133">Transmembrane helix</keyword>
<dbReference type="Pfam" id="PF13855">
    <property type="entry name" value="LRR_8"/>
    <property type="match status" value="1"/>
</dbReference>
<dbReference type="AlphaFoldDB" id="A0A9N8EZU8"/>
<dbReference type="OrthoDB" id="49138at2759"/>
<dbReference type="InterPro" id="IPR001611">
    <property type="entry name" value="Leu-rich_rpt"/>
</dbReference>
<evidence type="ECO:0000256" key="2">
    <source>
        <dbReference type="ARBA" id="ARBA00022737"/>
    </source>
</evidence>